<accession>A0A0D0DWU8</accession>
<reference evidence="2 3" key="1">
    <citation type="submission" date="2014-04" db="EMBL/GenBank/DDBJ databases">
        <authorList>
            <consortium name="DOE Joint Genome Institute"/>
            <person name="Kuo A."/>
            <person name="Kohler A."/>
            <person name="Jargeat P."/>
            <person name="Nagy L.G."/>
            <person name="Floudas D."/>
            <person name="Copeland A."/>
            <person name="Barry K.W."/>
            <person name="Cichocki N."/>
            <person name="Veneault-Fourrey C."/>
            <person name="LaButti K."/>
            <person name="Lindquist E.A."/>
            <person name="Lipzen A."/>
            <person name="Lundell T."/>
            <person name="Morin E."/>
            <person name="Murat C."/>
            <person name="Sun H."/>
            <person name="Tunlid A."/>
            <person name="Henrissat B."/>
            <person name="Grigoriev I.V."/>
            <person name="Hibbett D.S."/>
            <person name="Martin F."/>
            <person name="Nordberg H.P."/>
            <person name="Cantor M.N."/>
            <person name="Hua S.X."/>
        </authorList>
    </citation>
    <scope>NUCLEOTIDE SEQUENCE [LARGE SCALE GENOMIC DNA]</scope>
    <source>
        <strain evidence="2 3">Ve08.2h10</strain>
    </source>
</reference>
<feature type="compositionally biased region" description="Polar residues" evidence="1">
    <location>
        <begin position="46"/>
        <end position="71"/>
    </location>
</feature>
<dbReference type="Proteomes" id="UP000054538">
    <property type="component" value="Unassembled WGS sequence"/>
</dbReference>
<feature type="region of interest" description="Disordered" evidence="1">
    <location>
        <begin position="22"/>
        <end position="71"/>
    </location>
</feature>
<dbReference type="HOGENOM" id="CLU_497972_0_0_1"/>
<feature type="compositionally biased region" description="Acidic residues" evidence="1">
    <location>
        <begin position="500"/>
        <end position="509"/>
    </location>
</feature>
<dbReference type="OrthoDB" id="2649166at2759"/>
<feature type="region of interest" description="Disordered" evidence="1">
    <location>
        <begin position="168"/>
        <end position="212"/>
    </location>
</feature>
<feature type="compositionally biased region" description="Pro residues" evidence="1">
    <location>
        <begin position="362"/>
        <end position="374"/>
    </location>
</feature>
<evidence type="ECO:0000313" key="3">
    <source>
        <dbReference type="Proteomes" id="UP000054538"/>
    </source>
</evidence>
<protein>
    <submittedName>
        <fullName evidence="2">Uncharacterized protein</fullName>
    </submittedName>
</protein>
<evidence type="ECO:0000256" key="1">
    <source>
        <dbReference type="SAM" id="MobiDB-lite"/>
    </source>
</evidence>
<proteinExistence type="predicted"/>
<reference evidence="3" key="2">
    <citation type="submission" date="2015-01" db="EMBL/GenBank/DDBJ databases">
        <title>Evolutionary Origins and Diversification of the Mycorrhizal Mutualists.</title>
        <authorList>
            <consortium name="DOE Joint Genome Institute"/>
            <consortium name="Mycorrhizal Genomics Consortium"/>
            <person name="Kohler A."/>
            <person name="Kuo A."/>
            <person name="Nagy L.G."/>
            <person name="Floudas D."/>
            <person name="Copeland A."/>
            <person name="Barry K.W."/>
            <person name="Cichocki N."/>
            <person name="Veneault-Fourrey C."/>
            <person name="LaButti K."/>
            <person name="Lindquist E.A."/>
            <person name="Lipzen A."/>
            <person name="Lundell T."/>
            <person name="Morin E."/>
            <person name="Murat C."/>
            <person name="Riley R."/>
            <person name="Ohm R."/>
            <person name="Sun H."/>
            <person name="Tunlid A."/>
            <person name="Henrissat B."/>
            <person name="Grigoriev I.V."/>
            <person name="Hibbett D.S."/>
            <person name="Martin F."/>
        </authorList>
    </citation>
    <scope>NUCLEOTIDE SEQUENCE [LARGE SCALE GENOMIC DNA]</scope>
    <source>
        <strain evidence="3">Ve08.2h10</strain>
    </source>
</reference>
<feature type="region of interest" description="Disordered" evidence="1">
    <location>
        <begin position="461"/>
        <end position="533"/>
    </location>
</feature>
<sequence>MNWPRSHFKFYELGMDLNQNAEQTARASSDPTLTAYHQGVTDNPVDHQSASSPQGSIWTSSALPDSQSQDNLRQASVALDAAYERITQLRNSINNMLNRMPPEVYGPATSNLEDTNTTQTRRPLNSEVNIRPPHSAIVLSGGERVVEELNLRAQRLRSLISPNARQRLEEYESGSRNHGRRELVRERFSQGDRTRPGRADVQPAPLRPHTSPMPDLIIPRAHNFNFLEARATLRRDLHSDIQDDSNTMIGRRVAARLNANADGSGSQGSGSTRLSLSRIEQRLQVQTAQIARELENMTDRLASQRSRRVELALSSGRVRGANAPVTTSQNDAAPTFSAAQQSPVVWPLSPPPNSTNSATASPLPPLASRPPRPPTGDVTLVDNITLIAPPEPASRSSSHGTVVESHTIPVPVHRSLSAAYREHVVSLAQESARELANAPEVRGTLLNFLTGDRVNQFNWSRHLDSARPGGELNGRDSAPRSTNPRPQPEPSRRPRWINADGDEVDTNDEESTHARRLRMRLPYGTPSTDQTAPRSEIGTIEDILWQISGSLGSDSEADALSPEATGNAESCHVLPQGPLTETNNPRFRNPLPTPLEEMLVYLPNKPHQPPRVVRVSKYASLAGR</sequence>
<name>A0A0D0DWU8_9AGAM</name>
<dbReference type="EMBL" id="KN824847">
    <property type="protein sequence ID" value="KIK99898.1"/>
    <property type="molecule type" value="Genomic_DNA"/>
</dbReference>
<dbReference type="AlphaFoldDB" id="A0A0D0DWU8"/>
<feature type="compositionally biased region" description="Polar residues" evidence="1">
    <location>
        <begin position="324"/>
        <end position="343"/>
    </location>
</feature>
<feature type="compositionally biased region" description="Polar residues" evidence="1">
    <location>
        <begin position="22"/>
        <end position="32"/>
    </location>
</feature>
<feature type="region of interest" description="Disordered" evidence="1">
    <location>
        <begin position="320"/>
        <end position="374"/>
    </location>
</feature>
<feature type="compositionally biased region" description="Basic and acidic residues" evidence="1">
    <location>
        <begin position="168"/>
        <end position="198"/>
    </location>
</feature>
<gene>
    <name evidence="2" type="ORF">PAXRUDRAFT_822264</name>
</gene>
<keyword evidence="3" id="KW-1185">Reference proteome</keyword>
<evidence type="ECO:0000313" key="2">
    <source>
        <dbReference type="EMBL" id="KIK99898.1"/>
    </source>
</evidence>
<dbReference type="InParanoid" id="A0A0D0DWU8"/>
<organism evidence="2 3">
    <name type="scientific">Paxillus rubicundulus Ve08.2h10</name>
    <dbReference type="NCBI Taxonomy" id="930991"/>
    <lineage>
        <taxon>Eukaryota</taxon>
        <taxon>Fungi</taxon>
        <taxon>Dikarya</taxon>
        <taxon>Basidiomycota</taxon>
        <taxon>Agaricomycotina</taxon>
        <taxon>Agaricomycetes</taxon>
        <taxon>Agaricomycetidae</taxon>
        <taxon>Boletales</taxon>
        <taxon>Paxilineae</taxon>
        <taxon>Paxillaceae</taxon>
        <taxon>Paxillus</taxon>
    </lineage>
</organism>